<keyword evidence="6" id="KW-0808">Transferase</keyword>
<evidence type="ECO:0000256" key="8">
    <source>
        <dbReference type="ARBA" id="ARBA00022777"/>
    </source>
</evidence>
<dbReference type="InterPro" id="IPR050864">
    <property type="entry name" value="Bacterial_PTS_Sugar_Transport"/>
</dbReference>
<dbReference type="InterPro" id="IPR036095">
    <property type="entry name" value="PTS_EIIB-like_sf"/>
</dbReference>
<dbReference type="GO" id="GO:0005886">
    <property type="term" value="C:plasma membrane"/>
    <property type="evidence" value="ECO:0007669"/>
    <property type="project" value="TreeGrafter"/>
</dbReference>
<dbReference type="STRING" id="1121869.SAMN03084138_03345"/>
<evidence type="ECO:0000256" key="1">
    <source>
        <dbReference type="ARBA" id="ARBA00001401"/>
    </source>
</evidence>
<sequence>MNIVAITACPSGVAHTYMAAESLEQAAIARGLTIKVETQGALGAENEITLDDVENADVVIVTTDIELAGMSRFDGKTIVETTVKKLVVSAAEILDAACDVAVA</sequence>
<gene>
    <name evidence="10" type="ORF">SAMN03084138_03345</name>
</gene>
<dbReference type="InterPro" id="IPR013011">
    <property type="entry name" value="PTS_EIIB_2"/>
</dbReference>
<dbReference type="GO" id="GO:0090563">
    <property type="term" value="F:protein-phosphocysteine-sugar phosphotransferase activity"/>
    <property type="evidence" value="ECO:0007669"/>
    <property type="project" value="TreeGrafter"/>
</dbReference>
<dbReference type="PANTHER" id="PTHR30505:SF0">
    <property type="entry name" value="FRUCTOSE-LIKE PTS SYSTEM EIIBC COMPONENT-RELATED"/>
    <property type="match status" value="1"/>
</dbReference>
<reference evidence="10 11" key="1">
    <citation type="submission" date="2016-10" db="EMBL/GenBank/DDBJ databases">
        <authorList>
            <person name="de Groot N.N."/>
        </authorList>
    </citation>
    <scope>NUCLEOTIDE SEQUENCE [LARGE SCALE GENOMIC DNA]</scope>
    <source>
        <strain evidence="10 11">DSM 15893</strain>
    </source>
</reference>
<dbReference type="CDD" id="cd05569">
    <property type="entry name" value="PTS_IIB_fructose"/>
    <property type="match status" value="1"/>
</dbReference>
<keyword evidence="7" id="KW-0598">Phosphotransferase system</keyword>
<proteinExistence type="predicted"/>
<organism evidence="10 11">
    <name type="scientific">Enterovibrio norvegicus DSM 15893</name>
    <dbReference type="NCBI Taxonomy" id="1121869"/>
    <lineage>
        <taxon>Bacteria</taxon>
        <taxon>Pseudomonadati</taxon>
        <taxon>Pseudomonadota</taxon>
        <taxon>Gammaproteobacteria</taxon>
        <taxon>Vibrionales</taxon>
        <taxon>Vibrionaceae</taxon>
        <taxon>Enterovibrio</taxon>
    </lineage>
</organism>
<dbReference type="PANTHER" id="PTHR30505">
    <property type="entry name" value="FRUCTOSE-LIKE PERMEASE"/>
    <property type="match status" value="1"/>
</dbReference>
<comment type="catalytic activity">
    <reaction evidence="1">
        <text>D-fructose(out) + N(pros)-phospho-L-histidyl-[protein] = D-fructose 1-phosphate(in) + L-histidyl-[protein]</text>
        <dbReference type="Rhea" id="RHEA:49252"/>
        <dbReference type="Rhea" id="RHEA-COMP:9745"/>
        <dbReference type="Rhea" id="RHEA-COMP:9746"/>
        <dbReference type="ChEBI" id="CHEBI:29979"/>
        <dbReference type="ChEBI" id="CHEBI:37721"/>
        <dbReference type="ChEBI" id="CHEBI:58674"/>
        <dbReference type="ChEBI" id="CHEBI:64837"/>
        <dbReference type="EC" id="2.7.1.202"/>
    </reaction>
</comment>
<dbReference type="RefSeq" id="WP_017016930.1">
    <property type="nucleotide sequence ID" value="NZ_FOWR01000027.1"/>
</dbReference>
<evidence type="ECO:0000256" key="7">
    <source>
        <dbReference type="ARBA" id="ARBA00022683"/>
    </source>
</evidence>
<evidence type="ECO:0000256" key="3">
    <source>
        <dbReference type="ARBA" id="ARBA00022448"/>
    </source>
</evidence>
<evidence type="ECO:0000256" key="4">
    <source>
        <dbReference type="ARBA" id="ARBA00022553"/>
    </source>
</evidence>
<keyword evidence="8" id="KW-0418">Kinase</keyword>
<dbReference type="FunFam" id="3.40.50.2300:FF:000014">
    <property type="entry name" value="PTS system fructose-like transporter subunit IIB"/>
    <property type="match status" value="1"/>
</dbReference>
<evidence type="ECO:0000313" key="11">
    <source>
        <dbReference type="Proteomes" id="UP000182692"/>
    </source>
</evidence>
<protein>
    <recommendedName>
        <fullName evidence="2">protein-N(pi)-phosphohistidine--D-fructose phosphotransferase</fullName>
        <ecNumber evidence="2">2.7.1.202</ecNumber>
    </recommendedName>
</protein>
<dbReference type="PROSITE" id="PS51099">
    <property type="entry name" value="PTS_EIIB_TYPE_2"/>
    <property type="match status" value="1"/>
</dbReference>
<dbReference type="GeneID" id="35874385"/>
<dbReference type="Proteomes" id="UP000182692">
    <property type="component" value="Unassembled WGS sequence"/>
</dbReference>
<dbReference type="OrthoDB" id="9782569at2"/>
<dbReference type="GO" id="GO:0016301">
    <property type="term" value="F:kinase activity"/>
    <property type="evidence" value="ECO:0007669"/>
    <property type="project" value="UniProtKB-KW"/>
</dbReference>
<keyword evidence="5" id="KW-0762">Sugar transport</keyword>
<evidence type="ECO:0000256" key="5">
    <source>
        <dbReference type="ARBA" id="ARBA00022597"/>
    </source>
</evidence>
<evidence type="ECO:0000256" key="6">
    <source>
        <dbReference type="ARBA" id="ARBA00022679"/>
    </source>
</evidence>
<dbReference type="Gene3D" id="3.40.50.2300">
    <property type="match status" value="1"/>
</dbReference>
<dbReference type="EMBL" id="FOWR01000027">
    <property type="protein sequence ID" value="SFP86698.1"/>
    <property type="molecule type" value="Genomic_DNA"/>
</dbReference>
<keyword evidence="4" id="KW-0597">Phosphoprotein</keyword>
<keyword evidence="3" id="KW-0813">Transport</keyword>
<dbReference type="Pfam" id="PF02302">
    <property type="entry name" value="PTS_IIB"/>
    <property type="match status" value="1"/>
</dbReference>
<dbReference type="GO" id="GO:0009401">
    <property type="term" value="P:phosphoenolpyruvate-dependent sugar phosphotransferase system"/>
    <property type="evidence" value="ECO:0007669"/>
    <property type="project" value="UniProtKB-KW"/>
</dbReference>
<evidence type="ECO:0000259" key="9">
    <source>
        <dbReference type="PROSITE" id="PS51099"/>
    </source>
</evidence>
<evidence type="ECO:0000313" key="10">
    <source>
        <dbReference type="EMBL" id="SFP86698.1"/>
    </source>
</evidence>
<name>A0A1I5TUP0_9GAMM</name>
<feature type="domain" description="PTS EIIB type-2" evidence="9">
    <location>
        <begin position="1"/>
        <end position="99"/>
    </location>
</feature>
<evidence type="ECO:0000256" key="2">
    <source>
        <dbReference type="ARBA" id="ARBA00012799"/>
    </source>
</evidence>
<dbReference type="EC" id="2.7.1.202" evidence="2"/>
<dbReference type="AlphaFoldDB" id="A0A1I5TUP0"/>
<dbReference type="NCBIfam" id="TIGR00829">
    <property type="entry name" value="FRU"/>
    <property type="match status" value="1"/>
</dbReference>
<dbReference type="GO" id="GO:0022877">
    <property type="term" value="F:protein-N(PI)-phosphohistidine-fructose phosphotransferase system transporter activity"/>
    <property type="evidence" value="ECO:0007669"/>
    <property type="project" value="InterPro"/>
</dbReference>
<dbReference type="InterPro" id="IPR003501">
    <property type="entry name" value="PTS_EIIB_2/3"/>
</dbReference>
<accession>A0A1I5TUP0</accession>
<dbReference type="InterPro" id="IPR003353">
    <property type="entry name" value="PTS_IIB_fruc"/>
</dbReference>
<dbReference type="SUPFAM" id="SSF52794">
    <property type="entry name" value="PTS system IIB component-like"/>
    <property type="match status" value="1"/>
</dbReference>